<proteinExistence type="predicted"/>
<dbReference type="KEGG" id="png:PNIG_a1671"/>
<gene>
    <name evidence="1" type="ORF">PNIG_a1671</name>
</gene>
<evidence type="ECO:0000313" key="1">
    <source>
        <dbReference type="EMBL" id="ASM53793.1"/>
    </source>
</evidence>
<keyword evidence="2" id="KW-1185">Reference proteome</keyword>
<reference evidence="1 2" key="1">
    <citation type="submission" date="2015-03" db="EMBL/GenBank/DDBJ databases">
        <authorList>
            <person name="Xie B.-B."/>
            <person name="Rong J.-C."/>
            <person name="Qin Q.-L."/>
            <person name="Zhang Y.-Z."/>
        </authorList>
    </citation>
    <scope>NUCLEOTIDE SEQUENCE [LARGE SCALE GENOMIC DNA]</scope>
    <source>
        <strain evidence="1 2">KMM 661</strain>
    </source>
</reference>
<evidence type="ECO:0000313" key="2">
    <source>
        <dbReference type="Proteomes" id="UP000198329"/>
    </source>
</evidence>
<dbReference type="GeneID" id="300941455"/>
<accession>A0AAC9XXN4</accession>
<dbReference type="AlphaFoldDB" id="A0AAC9XXN4"/>
<protein>
    <recommendedName>
        <fullName evidence="3">Phage tail protein (Tail_P2_I)</fullName>
    </recommendedName>
</protein>
<evidence type="ECO:0008006" key="3">
    <source>
        <dbReference type="Google" id="ProtNLM"/>
    </source>
</evidence>
<dbReference type="EMBL" id="CP011036">
    <property type="protein sequence ID" value="ASM53793.1"/>
    <property type="molecule type" value="Genomic_DNA"/>
</dbReference>
<sequence length="210" mass="24352">MNINWQALTKMPYWLARPKSELDKLRQAAVIYWQRVADILAWPARQLDPMTAELELVNLLAWERDISQIPNETELMYRTRVKYALQFAKGAGSKEGWYFMFEKLGTPWITIDERVSETDWDVVSLQLLDSDLAERNQLIDNICRQYGRTTRRYQYDTIASMPLIAPPNDFALDSLTGFAKLNDDMSPKLGLALMDNESHFIIATNKQLIS</sequence>
<dbReference type="RefSeq" id="WP_089368151.1">
    <property type="nucleotide sequence ID" value="NZ_BJXZ01000002.1"/>
</dbReference>
<name>A0AAC9XXN4_9GAMM</name>
<organism evidence="1 2">
    <name type="scientific">Pseudoalteromonas nigrifaciens</name>
    <dbReference type="NCBI Taxonomy" id="28109"/>
    <lineage>
        <taxon>Bacteria</taxon>
        <taxon>Pseudomonadati</taxon>
        <taxon>Pseudomonadota</taxon>
        <taxon>Gammaproteobacteria</taxon>
        <taxon>Alteromonadales</taxon>
        <taxon>Pseudoalteromonadaceae</taxon>
        <taxon>Pseudoalteromonas</taxon>
    </lineage>
</organism>
<dbReference type="Proteomes" id="UP000198329">
    <property type="component" value="Chromosome I"/>
</dbReference>